<dbReference type="GO" id="GO:0003697">
    <property type="term" value="F:single-stranded DNA binding"/>
    <property type="evidence" value="ECO:0007669"/>
    <property type="project" value="TreeGrafter"/>
</dbReference>
<dbReference type="AlphaFoldDB" id="A0AAV0APG8"/>
<dbReference type="GO" id="GO:0004176">
    <property type="term" value="F:ATP-dependent peptidase activity"/>
    <property type="evidence" value="ECO:0007669"/>
    <property type="project" value="InterPro"/>
</dbReference>
<dbReference type="Proteomes" id="UP001153365">
    <property type="component" value="Unassembled WGS sequence"/>
</dbReference>
<evidence type="ECO:0000313" key="2">
    <source>
        <dbReference type="Proteomes" id="UP001153365"/>
    </source>
</evidence>
<proteinExistence type="predicted"/>
<dbReference type="GO" id="GO:0005524">
    <property type="term" value="F:ATP binding"/>
    <property type="evidence" value="ECO:0007669"/>
    <property type="project" value="InterPro"/>
</dbReference>
<feature type="non-terminal residue" evidence="1">
    <location>
        <position position="1"/>
    </location>
</feature>
<keyword evidence="2" id="KW-1185">Reference proteome</keyword>
<dbReference type="GO" id="GO:0007005">
    <property type="term" value="P:mitochondrion organization"/>
    <property type="evidence" value="ECO:0007669"/>
    <property type="project" value="TreeGrafter"/>
</dbReference>
<accession>A0AAV0APG8</accession>
<gene>
    <name evidence="1" type="ORF">PPACK8108_LOCUS5760</name>
</gene>
<dbReference type="EMBL" id="CALTRL010001116">
    <property type="protein sequence ID" value="CAH7671010.1"/>
    <property type="molecule type" value="Genomic_DNA"/>
</dbReference>
<sequence>KLGGQCLNGDPLAALLEVLDPEQNQLFVNLNINTPIDLSSVHFISTANTTLTILTPLLDRMGVIELSGYLTEEKPMIAKQHLIPKIVENLRFDKIKLLGKPHDKE</sequence>
<dbReference type="InterPro" id="IPR027065">
    <property type="entry name" value="Lon_Prtase"/>
</dbReference>
<name>A0AAV0APG8_PHAPC</name>
<comment type="caution">
    <text evidence="1">The sequence shown here is derived from an EMBL/GenBank/DDBJ whole genome shotgun (WGS) entry which is preliminary data.</text>
</comment>
<dbReference type="GO" id="GO:0051131">
    <property type="term" value="P:chaperone-mediated protein complex assembly"/>
    <property type="evidence" value="ECO:0007669"/>
    <property type="project" value="TreeGrafter"/>
</dbReference>
<dbReference type="GO" id="GO:0006515">
    <property type="term" value="P:protein quality control for misfolded or incompletely synthesized proteins"/>
    <property type="evidence" value="ECO:0007669"/>
    <property type="project" value="TreeGrafter"/>
</dbReference>
<dbReference type="InterPro" id="IPR027417">
    <property type="entry name" value="P-loop_NTPase"/>
</dbReference>
<dbReference type="GO" id="GO:0004252">
    <property type="term" value="F:serine-type endopeptidase activity"/>
    <property type="evidence" value="ECO:0007669"/>
    <property type="project" value="InterPro"/>
</dbReference>
<dbReference type="PANTHER" id="PTHR43718">
    <property type="entry name" value="LON PROTEASE"/>
    <property type="match status" value="1"/>
</dbReference>
<dbReference type="SUPFAM" id="SSF52540">
    <property type="entry name" value="P-loop containing nucleoside triphosphate hydrolases"/>
    <property type="match status" value="1"/>
</dbReference>
<evidence type="ECO:0000313" key="1">
    <source>
        <dbReference type="EMBL" id="CAH7671010.1"/>
    </source>
</evidence>
<protein>
    <submittedName>
        <fullName evidence="1">Uncharacterized protein</fullName>
    </submittedName>
</protein>
<organism evidence="1 2">
    <name type="scientific">Phakopsora pachyrhizi</name>
    <name type="common">Asian soybean rust disease fungus</name>
    <dbReference type="NCBI Taxonomy" id="170000"/>
    <lineage>
        <taxon>Eukaryota</taxon>
        <taxon>Fungi</taxon>
        <taxon>Dikarya</taxon>
        <taxon>Basidiomycota</taxon>
        <taxon>Pucciniomycotina</taxon>
        <taxon>Pucciniomycetes</taxon>
        <taxon>Pucciniales</taxon>
        <taxon>Phakopsoraceae</taxon>
        <taxon>Phakopsora</taxon>
    </lineage>
</organism>
<reference evidence="1" key="1">
    <citation type="submission" date="2022-06" db="EMBL/GenBank/DDBJ databases">
        <authorList>
            <consortium name="SYNGENTA / RWTH Aachen University"/>
        </authorList>
    </citation>
    <scope>NUCLEOTIDE SEQUENCE</scope>
</reference>
<dbReference type="PANTHER" id="PTHR43718:SF2">
    <property type="entry name" value="LON PROTEASE HOMOLOG, MITOCHONDRIAL"/>
    <property type="match status" value="1"/>
</dbReference>
<dbReference type="Gene3D" id="3.40.50.300">
    <property type="entry name" value="P-loop containing nucleotide triphosphate hydrolases"/>
    <property type="match status" value="1"/>
</dbReference>
<dbReference type="GO" id="GO:0005759">
    <property type="term" value="C:mitochondrial matrix"/>
    <property type="evidence" value="ECO:0007669"/>
    <property type="project" value="TreeGrafter"/>
</dbReference>